<comment type="pathway">
    <text evidence="1">Carbohydrate acid metabolism.</text>
</comment>
<dbReference type="InterPro" id="IPR013785">
    <property type="entry name" value="Aldolase_TIM"/>
</dbReference>
<sequence length="219" mass="23960">MDNQQIIRAITSQGMLPLYYHDDATVTLEVAKALYQAGIRVIEYTNRGENALTNFKHLLAQRAVDMPDMLLGIGTIKTVDHAKAFIDAGADFIICPGMIPEVANYVHEKGKLWVPGCMTSSEIMVAEQLGAKFIKLFPGNLLGPGFVSAIKELFPGIAFMPTGGVELEEANIQAWFSAGVKAVGMGSKLITRTLLDQKDYTTISGQTKKVLDTLQRIKR</sequence>
<accession>A0A4R6J0P3</accession>
<evidence type="ECO:0000256" key="5">
    <source>
        <dbReference type="ARBA" id="ARBA00023277"/>
    </source>
</evidence>
<dbReference type="SUPFAM" id="SSF51569">
    <property type="entry name" value="Aldolase"/>
    <property type="match status" value="1"/>
</dbReference>
<dbReference type="GO" id="GO:0016829">
    <property type="term" value="F:lyase activity"/>
    <property type="evidence" value="ECO:0007669"/>
    <property type="project" value="UniProtKB-KW"/>
</dbReference>
<dbReference type="CDD" id="cd00452">
    <property type="entry name" value="KDPG_aldolase"/>
    <property type="match status" value="1"/>
</dbReference>
<evidence type="ECO:0000313" key="7">
    <source>
        <dbReference type="Proteomes" id="UP000295741"/>
    </source>
</evidence>
<comment type="similarity">
    <text evidence="2">Belongs to the KHG/KDPG aldolase family.</text>
</comment>
<protein>
    <submittedName>
        <fullName evidence="6">2-dehydro-3-deoxyphosphogluconate aldolase/(4S)-4-hydroxy-2-oxoglutarate aldolase</fullName>
    </submittedName>
</protein>
<keyword evidence="4" id="KW-0456">Lyase</keyword>
<keyword evidence="5" id="KW-0119">Carbohydrate metabolism</keyword>
<gene>
    <name evidence="6" type="ORF">BC659_0859</name>
</gene>
<comment type="subunit">
    <text evidence="3">Homotrimer.</text>
</comment>
<reference evidence="6 7" key="1">
    <citation type="submission" date="2019-03" db="EMBL/GenBank/DDBJ databases">
        <title>Genomic Encyclopedia of Archaeal and Bacterial Type Strains, Phase II (KMG-II): from individual species to whole genera.</title>
        <authorList>
            <person name="Goeker M."/>
        </authorList>
    </citation>
    <scope>NUCLEOTIDE SEQUENCE [LARGE SCALE GENOMIC DNA]</scope>
    <source>
        <strain evidence="6 7">DSM 28323</strain>
    </source>
</reference>
<evidence type="ECO:0000256" key="2">
    <source>
        <dbReference type="ARBA" id="ARBA00006906"/>
    </source>
</evidence>
<dbReference type="Pfam" id="PF01081">
    <property type="entry name" value="Aldolase"/>
    <property type="match status" value="1"/>
</dbReference>
<dbReference type="RefSeq" id="WP_133473402.1">
    <property type="nucleotide sequence ID" value="NZ_SNWP01000010.1"/>
</dbReference>
<proteinExistence type="inferred from homology"/>
<evidence type="ECO:0000256" key="3">
    <source>
        <dbReference type="ARBA" id="ARBA00011233"/>
    </source>
</evidence>
<evidence type="ECO:0000256" key="4">
    <source>
        <dbReference type="ARBA" id="ARBA00023239"/>
    </source>
</evidence>
<organism evidence="6 7">
    <name type="scientific">Sediminibacterium goheungense</name>
    <dbReference type="NCBI Taxonomy" id="1086393"/>
    <lineage>
        <taxon>Bacteria</taxon>
        <taxon>Pseudomonadati</taxon>
        <taxon>Bacteroidota</taxon>
        <taxon>Chitinophagia</taxon>
        <taxon>Chitinophagales</taxon>
        <taxon>Chitinophagaceae</taxon>
        <taxon>Sediminibacterium</taxon>
    </lineage>
</organism>
<dbReference type="Gene3D" id="3.20.20.70">
    <property type="entry name" value="Aldolase class I"/>
    <property type="match status" value="1"/>
</dbReference>
<dbReference type="AlphaFoldDB" id="A0A4R6J0P3"/>
<name>A0A4R6J0P3_9BACT</name>
<dbReference type="OrthoDB" id="9802667at2"/>
<dbReference type="InterPro" id="IPR000887">
    <property type="entry name" value="Aldlse_KDPG_KHG"/>
</dbReference>
<dbReference type="PANTHER" id="PTHR30246">
    <property type="entry name" value="2-KETO-3-DEOXY-6-PHOSPHOGLUCONATE ALDOLASE"/>
    <property type="match status" value="1"/>
</dbReference>
<evidence type="ECO:0000256" key="1">
    <source>
        <dbReference type="ARBA" id="ARBA00004761"/>
    </source>
</evidence>
<dbReference type="EMBL" id="SNWP01000010">
    <property type="protein sequence ID" value="TDO28779.1"/>
    <property type="molecule type" value="Genomic_DNA"/>
</dbReference>
<keyword evidence="7" id="KW-1185">Reference proteome</keyword>
<comment type="caution">
    <text evidence="6">The sequence shown here is derived from an EMBL/GenBank/DDBJ whole genome shotgun (WGS) entry which is preliminary data.</text>
</comment>
<dbReference type="PANTHER" id="PTHR30246:SF1">
    <property type="entry name" value="2-DEHYDRO-3-DEOXY-6-PHOSPHOGALACTONATE ALDOLASE-RELATED"/>
    <property type="match status" value="1"/>
</dbReference>
<dbReference type="Proteomes" id="UP000295741">
    <property type="component" value="Unassembled WGS sequence"/>
</dbReference>
<evidence type="ECO:0000313" key="6">
    <source>
        <dbReference type="EMBL" id="TDO28779.1"/>
    </source>
</evidence>